<dbReference type="InterPro" id="IPR050808">
    <property type="entry name" value="Phage_Integrase"/>
</dbReference>
<dbReference type="InterPro" id="IPR011010">
    <property type="entry name" value="DNA_brk_join_enz"/>
</dbReference>
<dbReference type="Gene3D" id="1.10.443.10">
    <property type="entry name" value="Intergrase catalytic core"/>
    <property type="match status" value="1"/>
</dbReference>
<proteinExistence type="inferred from homology"/>
<comment type="similarity">
    <text evidence="1">Belongs to the 'phage' integrase family.</text>
</comment>
<dbReference type="InterPro" id="IPR013762">
    <property type="entry name" value="Integrase-like_cat_sf"/>
</dbReference>
<sequence>MPPAPPPRDRYLTTSEAEKLIASAIDPHIRLAILLMLTTTGRSGAILELTWDRVDFERRIIKPATNDIGPKKGRATVPINDTLMAALHDAREAALSRYVVEWDGRQVKSIKKGFSAAVIRAGKERCSPHDLRRNAGRFMAEAGEPIEEIAQHLGHSNPSMTRSTYSQYSPDYLRHAAGSLEKKGVAWSNEPEGNPLD</sequence>
<dbReference type="PROSITE" id="PS51898">
    <property type="entry name" value="TYR_RECOMBINASE"/>
    <property type="match status" value="1"/>
</dbReference>
<keyword evidence="6" id="KW-1185">Reference proteome</keyword>
<name>A0A2P8F6X7_9RHOB</name>
<gene>
    <name evidence="5" type="ORF">CLV88_11722</name>
</gene>
<dbReference type="InterPro" id="IPR002104">
    <property type="entry name" value="Integrase_catalytic"/>
</dbReference>
<reference evidence="5 6" key="1">
    <citation type="submission" date="2018-03" db="EMBL/GenBank/DDBJ databases">
        <title>Genomic Encyclopedia of Archaeal and Bacterial Type Strains, Phase II (KMG-II): from individual species to whole genera.</title>
        <authorList>
            <person name="Goeker M."/>
        </authorList>
    </citation>
    <scope>NUCLEOTIDE SEQUENCE [LARGE SCALE GENOMIC DNA]</scope>
    <source>
        <strain evidence="5 6">DSM 100673</strain>
    </source>
</reference>
<dbReference type="RefSeq" id="WP_243403729.1">
    <property type="nucleotide sequence ID" value="NZ_PYGJ01000017.1"/>
</dbReference>
<dbReference type="Proteomes" id="UP000240418">
    <property type="component" value="Unassembled WGS sequence"/>
</dbReference>
<evidence type="ECO:0000256" key="2">
    <source>
        <dbReference type="ARBA" id="ARBA00022908"/>
    </source>
</evidence>
<evidence type="ECO:0000256" key="1">
    <source>
        <dbReference type="ARBA" id="ARBA00008857"/>
    </source>
</evidence>
<evidence type="ECO:0000313" key="5">
    <source>
        <dbReference type="EMBL" id="PSL17459.1"/>
    </source>
</evidence>
<dbReference type="PANTHER" id="PTHR30629">
    <property type="entry name" value="PROPHAGE INTEGRASE"/>
    <property type="match status" value="1"/>
</dbReference>
<evidence type="ECO:0000313" key="6">
    <source>
        <dbReference type="Proteomes" id="UP000240418"/>
    </source>
</evidence>
<protein>
    <submittedName>
        <fullName evidence="5">Phage integrase family protein</fullName>
    </submittedName>
</protein>
<keyword evidence="3" id="KW-0233">DNA recombination</keyword>
<dbReference type="PANTHER" id="PTHR30629:SF2">
    <property type="entry name" value="PROPHAGE INTEGRASE INTS-RELATED"/>
    <property type="match status" value="1"/>
</dbReference>
<evidence type="ECO:0000259" key="4">
    <source>
        <dbReference type="PROSITE" id="PS51898"/>
    </source>
</evidence>
<comment type="caution">
    <text evidence="5">The sequence shown here is derived from an EMBL/GenBank/DDBJ whole genome shotgun (WGS) entry which is preliminary data.</text>
</comment>
<organism evidence="5 6">
    <name type="scientific">Shimia abyssi</name>
    <dbReference type="NCBI Taxonomy" id="1662395"/>
    <lineage>
        <taxon>Bacteria</taxon>
        <taxon>Pseudomonadati</taxon>
        <taxon>Pseudomonadota</taxon>
        <taxon>Alphaproteobacteria</taxon>
        <taxon>Rhodobacterales</taxon>
        <taxon>Roseobacteraceae</taxon>
    </lineage>
</organism>
<dbReference type="GO" id="GO:0015074">
    <property type="term" value="P:DNA integration"/>
    <property type="evidence" value="ECO:0007669"/>
    <property type="project" value="UniProtKB-KW"/>
</dbReference>
<keyword evidence="2" id="KW-0229">DNA integration</keyword>
<accession>A0A2P8F6X7</accession>
<dbReference type="AlphaFoldDB" id="A0A2P8F6X7"/>
<dbReference type="GO" id="GO:0006310">
    <property type="term" value="P:DNA recombination"/>
    <property type="evidence" value="ECO:0007669"/>
    <property type="project" value="UniProtKB-KW"/>
</dbReference>
<feature type="domain" description="Tyr recombinase" evidence="4">
    <location>
        <begin position="7"/>
        <end position="178"/>
    </location>
</feature>
<dbReference type="GO" id="GO:0003677">
    <property type="term" value="F:DNA binding"/>
    <property type="evidence" value="ECO:0007669"/>
    <property type="project" value="InterPro"/>
</dbReference>
<dbReference type="Pfam" id="PF00589">
    <property type="entry name" value="Phage_integrase"/>
    <property type="match status" value="1"/>
</dbReference>
<dbReference type="CDD" id="cd00796">
    <property type="entry name" value="INT_Rci_Hp1_C"/>
    <property type="match status" value="1"/>
</dbReference>
<dbReference type="SUPFAM" id="SSF56349">
    <property type="entry name" value="DNA breaking-rejoining enzymes"/>
    <property type="match status" value="1"/>
</dbReference>
<evidence type="ECO:0000256" key="3">
    <source>
        <dbReference type="ARBA" id="ARBA00023172"/>
    </source>
</evidence>
<dbReference type="EMBL" id="PYGJ01000017">
    <property type="protein sequence ID" value="PSL17459.1"/>
    <property type="molecule type" value="Genomic_DNA"/>
</dbReference>